<evidence type="ECO:0000313" key="2">
    <source>
        <dbReference type="EMBL" id="MBA8802865.1"/>
    </source>
</evidence>
<feature type="transmembrane region" description="Helical" evidence="1">
    <location>
        <begin position="106"/>
        <end position="123"/>
    </location>
</feature>
<accession>A0A7W3IYB7</accession>
<dbReference type="RefSeq" id="WP_220481273.1">
    <property type="nucleotide sequence ID" value="NZ_JACGXA010000001.1"/>
</dbReference>
<reference evidence="2 3" key="1">
    <citation type="submission" date="2020-07" db="EMBL/GenBank/DDBJ databases">
        <title>Sequencing the genomes of 1000 actinobacteria strains.</title>
        <authorList>
            <person name="Klenk H.-P."/>
        </authorList>
    </citation>
    <scope>NUCLEOTIDE SEQUENCE [LARGE SCALE GENOMIC DNA]</scope>
    <source>
        <strain evidence="2 3">DSM 21349</strain>
    </source>
</reference>
<keyword evidence="1" id="KW-0812">Transmembrane</keyword>
<protein>
    <recommendedName>
        <fullName evidence="4">DoxX protein</fullName>
    </recommendedName>
</protein>
<proteinExistence type="predicted"/>
<comment type="caution">
    <text evidence="2">The sequence shown here is derived from an EMBL/GenBank/DDBJ whole genome shotgun (WGS) entry which is preliminary data.</text>
</comment>
<sequence>MTIMHTARDRTHDVAQEISREFHDLATIGRIEPARQAFVMLWALFTVAPIVVGIDKYFDGLANWKDYLAPWINDIVPGSAHQMMLGVGVVEILAGLLVLTMPRIGAYVLAAWFAGLVVNLVSQGEYYDIALRDFGLMVAALALARLATTFHKPTD</sequence>
<dbReference type="AlphaFoldDB" id="A0A7W3IYB7"/>
<keyword evidence="3" id="KW-1185">Reference proteome</keyword>
<feature type="transmembrane region" description="Helical" evidence="1">
    <location>
        <begin position="78"/>
        <end position="99"/>
    </location>
</feature>
<keyword evidence="1" id="KW-1133">Transmembrane helix</keyword>
<name>A0A7W3IYB7_9ACTN</name>
<feature type="transmembrane region" description="Helical" evidence="1">
    <location>
        <begin position="37"/>
        <end position="58"/>
    </location>
</feature>
<evidence type="ECO:0000256" key="1">
    <source>
        <dbReference type="SAM" id="Phobius"/>
    </source>
</evidence>
<keyword evidence="1" id="KW-0472">Membrane</keyword>
<evidence type="ECO:0008006" key="4">
    <source>
        <dbReference type="Google" id="ProtNLM"/>
    </source>
</evidence>
<evidence type="ECO:0000313" key="3">
    <source>
        <dbReference type="Proteomes" id="UP000580910"/>
    </source>
</evidence>
<gene>
    <name evidence="2" type="ORF">FB382_001156</name>
</gene>
<dbReference type="Proteomes" id="UP000580910">
    <property type="component" value="Unassembled WGS sequence"/>
</dbReference>
<organism evidence="2 3">
    <name type="scientific">Nocardioides ginsengisegetis</name>
    <dbReference type="NCBI Taxonomy" id="661491"/>
    <lineage>
        <taxon>Bacteria</taxon>
        <taxon>Bacillati</taxon>
        <taxon>Actinomycetota</taxon>
        <taxon>Actinomycetes</taxon>
        <taxon>Propionibacteriales</taxon>
        <taxon>Nocardioidaceae</taxon>
        <taxon>Nocardioides</taxon>
    </lineage>
</organism>
<dbReference type="EMBL" id="JACGXA010000001">
    <property type="protein sequence ID" value="MBA8802865.1"/>
    <property type="molecule type" value="Genomic_DNA"/>
</dbReference>